<reference evidence="7 8" key="1">
    <citation type="submission" date="2023-10" db="EMBL/GenBank/DDBJ databases">
        <title>Genome-Wide Identification Analysis in wild type Solanum Pinnatisectum Reveals Some Genes Defensing Phytophthora Infestans.</title>
        <authorList>
            <person name="Sun C."/>
        </authorList>
    </citation>
    <scope>NUCLEOTIDE SEQUENCE [LARGE SCALE GENOMIC DNA]</scope>
    <source>
        <strain evidence="7">LQN</strain>
        <tissue evidence="7">Leaf</tissue>
    </source>
</reference>
<keyword evidence="3" id="KW-0238">DNA-binding</keyword>
<keyword evidence="8" id="KW-1185">Reference proteome</keyword>
<sequence length="242" mass="28780">MNITMEDIPFNPDWTRLDILAAAVCEHVLDKEKEAEIVKETFNQQISSRQDRLMREKNLKRHMDHEEKYRIVAKTRNFKRTKSETGEMPQIVKNRINQLEKDVKEVKLIIEKGIYKTDASEPHNRLSIRTTQIYLCMYSNDNRRNLKKVRVIDPSLDVDELEIRRWEMNMSVSYMLNGKWIKMRIRNKIKKGDRIQIWALSPDEEDEGDQEDDDDDEVNIEEQKDSDSINNLCSLGGVYRLY</sequence>
<comment type="caution">
    <text evidence="7">The sequence shown here is derived from an EMBL/GenBank/DDBJ whole genome shotgun (WGS) entry which is preliminary data.</text>
</comment>
<dbReference type="InterPro" id="IPR005508">
    <property type="entry name" value="At2g31720-like"/>
</dbReference>
<dbReference type="GO" id="GO:0005634">
    <property type="term" value="C:nucleus"/>
    <property type="evidence" value="ECO:0007669"/>
    <property type="project" value="UniProtKB-SubCell"/>
</dbReference>
<evidence type="ECO:0000256" key="5">
    <source>
        <dbReference type="ARBA" id="ARBA00023242"/>
    </source>
</evidence>
<proteinExistence type="predicted"/>
<evidence type="ECO:0000256" key="4">
    <source>
        <dbReference type="ARBA" id="ARBA00023163"/>
    </source>
</evidence>
<dbReference type="InterPro" id="IPR015300">
    <property type="entry name" value="DNA-bd_pseudobarrel_sf"/>
</dbReference>
<evidence type="ECO:0000313" key="8">
    <source>
        <dbReference type="Proteomes" id="UP001311915"/>
    </source>
</evidence>
<dbReference type="Pfam" id="PF03754">
    <property type="entry name" value="At2g31720-like"/>
    <property type="match status" value="1"/>
</dbReference>
<keyword evidence="2" id="KW-0805">Transcription regulation</keyword>
<dbReference type="AlphaFoldDB" id="A0AAV9MDK7"/>
<protein>
    <submittedName>
        <fullName evidence="7">Uncharacterized protein</fullName>
    </submittedName>
</protein>
<dbReference type="Proteomes" id="UP001311915">
    <property type="component" value="Unassembled WGS sequence"/>
</dbReference>
<feature type="region of interest" description="Disordered" evidence="6">
    <location>
        <begin position="200"/>
        <end position="226"/>
    </location>
</feature>
<evidence type="ECO:0000313" key="7">
    <source>
        <dbReference type="EMBL" id="KAK4735936.1"/>
    </source>
</evidence>
<dbReference type="Gene3D" id="2.40.330.10">
    <property type="entry name" value="DNA-binding pseudobarrel domain"/>
    <property type="match status" value="1"/>
</dbReference>
<feature type="compositionally biased region" description="Acidic residues" evidence="6">
    <location>
        <begin position="202"/>
        <end position="220"/>
    </location>
</feature>
<evidence type="ECO:0000256" key="6">
    <source>
        <dbReference type="SAM" id="MobiDB-lite"/>
    </source>
</evidence>
<organism evidence="7 8">
    <name type="scientific">Solanum pinnatisectum</name>
    <name type="common">tansyleaf nightshade</name>
    <dbReference type="NCBI Taxonomy" id="50273"/>
    <lineage>
        <taxon>Eukaryota</taxon>
        <taxon>Viridiplantae</taxon>
        <taxon>Streptophyta</taxon>
        <taxon>Embryophyta</taxon>
        <taxon>Tracheophyta</taxon>
        <taxon>Spermatophyta</taxon>
        <taxon>Magnoliopsida</taxon>
        <taxon>eudicotyledons</taxon>
        <taxon>Gunneridae</taxon>
        <taxon>Pentapetalae</taxon>
        <taxon>asterids</taxon>
        <taxon>lamiids</taxon>
        <taxon>Solanales</taxon>
        <taxon>Solanaceae</taxon>
        <taxon>Solanoideae</taxon>
        <taxon>Solaneae</taxon>
        <taxon>Solanum</taxon>
    </lineage>
</organism>
<evidence type="ECO:0000256" key="2">
    <source>
        <dbReference type="ARBA" id="ARBA00023015"/>
    </source>
</evidence>
<comment type="subcellular location">
    <subcellularLocation>
        <location evidence="1">Nucleus</location>
    </subcellularLocation>
</comment>
<name>A0AAV9MDK7_9SOLN</name>
<evidence type="ECO:0000256" key="3">
    <source>
        <dbReference type="ARBA" id="ARBA00023125"/>
    </source>
</evidence>
<keyword evidence="5" id="KW-0539">Nucleus</keyword>
<accession>A0AAV9MDK7</accession>
<dbReference type="PANTHER" id="PTHR31541">
    <property type="entry name" value="B3 DOMAIN PLANT PROTEIN-RELATED"/>
    <property type="match status" value="1"/>
</dbReference>
<dbReference type="GO" id="GO:0003677">
    <property type="term" value="F:DNA binding"/>
    <property type="evidence" value="ECO:0007669"/>
    <property type="project" value="UniProtKB-KW"/>
</dbReference>
<gene>
    <name evidence="7" type="ORF">R3W88_010197</name>
</gene>
<keyword evidence="4" id="KW-0804">Transcription</keyword>
<evidence type="ECO:0000256" key="1">
    <source>
        <dbReference type="ARBA" id="ARBA00004123"/>
    </source>
</evidence>
<dbReference type="PANTHER" id="PTHR31541:SF49">
    <property type="entry name" value="TF-B3 DOMAIN-CONTAINING PROTEIN"/>
    <property type="match status" value="1"/>
</dbReference>
<dbReference type="EMBL" id="JAWPEI010000002">
    <property type="protein sequence ID" value="KAK4735936.1"/>
    <property type="molecule type" value="Genomic_DNA"/>
</dbReference>